<name>A0A4S1X8Z3_9SPHN</name>
<dbReference type="PANTHER" id="PTHR13887">
    <property type="entry name" value="GLUTATHIONE S-TRANSFERASE KAPPA"/>
    <property type="match status" value="1"/>
</dbReference>
<protein>
    <submittedName>
        <fullName evidence="6">DsbA family protein</fullName>
    </submittedName>
</protein>
<keyword evidence="7" id="KW-1185">Reference proteome</keyword>
<feature type="domain" description="Thioredoxin" evidence="5">
    <location>
        <begin position="60"/>
        <end position="250"/>
    </location>
</feature>
<evidence type="ECO:0000313" key="7">
    <source>
        <dbReference type="Proteomes" id="UP000306147"/>
    </source>
</evidence>
<keyword evidence="3" id="KW-1015">Disulfide bond</keyword>
<comment type="caution">
    <text evidence="6">The sequence shown here is derived from an EMBL/GenBank/DDBJ whole genome shotgun (WGS) entry which is preliminary data.</text>
</comment>
<reference evidence="6 7" key="1">
    <citation type="submission" date="2019-04" db="EMBL/GenBank/DDBJ databases">
        <title>Sphingomonas psychrotolerans sp. nov., isolated from soil in the Tianshan Mountains, Xinjiang, China.</title>
        <authorList>
            <person name="Luo Y."/>
            <person name="Sheng H."/>
        </authorList>
    </citation>
    <scope>NUCLEOTIDE SEQUENCE [LARGE SCALE GENOMIC DNA]</scope>
    <source>
        <strain evidence="6 7">ZFGT-11</strain>
    </source>
</reference>
<dbReference type="OrthoDB" id="9780147at2"/>
<dbReference type="Gene3D" id="3.40.30.10">
    <property type="entry name" value="Glutaredoxin"/>
    <property type="match status" value="1"/>
</dbReference>
<keyword evidence="1" id="KW-0732">Signal</keyword>
<dbReference type="SUPFAM" id="SSF52833">
    <property type="entry name" value="Thioredoxin-like"/>
    <property type="match status" value="1"/>
</dbReference>
<dbReference type="InterPro" id="IPR001853">
    <property type="entry name" value="DSBA-like_thioredoxin_dom"/>
</dbReference>
<dbReference type="PROSITE" id="PS51352">
    <property type="entry name" value="THIOREDOXIN_2"/>
    <property type="match status" value="1"/>
</dbReference>
<sequence>MSERLLRNPLALAGAMLASALLGAGAFALLLSWMPGLAGPAVRGYLLEHPEILPEAMDRLQAREAARYEKAQQGAQAMVPQHLAQLQKPYAGAWAGNPNGDVTVVAFMDYACGYCRASLPGIDALLAKDPGVRVVYREYPVLGPESVAAARWALAAAEQGKFRAFHDALYAAGQPGAESIAIAADKAGLDKSIAMKTVQSKPVEQEIAANYKLGEQLAMTGTPAWVVGGKLLSGARDYAGLARAVAEARAGK</sequence>
<gene>
    <name evidence="6" type="ORF">E5A73_13010</name>
</gene>
<dbReference type="InterPro" id="IPR036249">
    <property type="entry name" value="Thioredoxin-like_sf"/>
</dbReference>
<dbReference type="RefSeq" id="WP_135964282.1">
    <property type="nucleotide sequence ID" value="NZ_SRXT01000005.1"/>
</dbReference>
<dbReference type="InterPro" id="IPR041205">
    <property type="entry name" value="ScsC_N"/>
</dbReference>
<evidence type="ECO:0000256" key="2">
    <source>
        <dbReference type="ARBA" id="ARBA00023002"/>
    </source>
</evidence>
<evidence type="ECO:0000259" key="5">
    <source>
        <dbReference type="PROSITE" id="PS51352"/>
    </source>
</evidence>
<proteinExistence type="predicted"/>
<evidence type="ECO:0000256" key="4">
    <source>
        <dbReference type="ARBA" id="ARBA00023284"/>
    </source>
</evidence>
<dbReference type="AlphaFoldDB" id="A0A4S1X8Z3"/>
<dbReference type="Proteomes" id="UP000306147">
    <property type="component" value="Unassembled WGS sequence"/>
</dbReference>
<dbReference type="CDD" id="cd03023">
    <property type="entry name" value="DsbA_Com1_like"/>
    <property type="match status" value="1"/>
</dbReference>
<dbReference type="GO" id="GO:0016491">
    <property type="term" value="F:oxidoreductase activity"/>
    <property type="evidence" value="ECO:0007669"/>
    <property type="project" value="UniProtKB-KW"/>
</dbReference>
<organism evidence="6 7">
    <name type="scientific">Sphingomonas gei</name>
    <dbReference type="NCBI Taxonomy" id="1395960"/>
    <lineage>
        <taxon>Bacteria</taxon>
        <taxon>Pseudomonadati</taxon>
        <taxon>Pseudomonadota</taxon>
        <taxon>Alphaproteobacteria</taxon>
        <taxon>Sphingomonadales</taxon>
        <taxon>Sphingomonadaceae</taxon>
        <taxon>Sphingomonas</taxon>
    </lineage>
</organism>
<dbReference type="PANTHER" id="PTHR13887:SF14">
    <property type="entry name" value="DISULFIDE BOND FORMATION PROTEIN D"/>
    <property type="match status" value="1"/>
</dbReference>
<evidence type="ECO:0000256" key="3">
    <source>
        <dbReference type="ARBA" id="ARBA00023157"/>
    </source>
</evidence>
<accession>A0A4S1X8Z3</accession>
<keyword evidence="2" id="KW-0560">Oxidoreductase</keyword>
<evidence type="ECO:0000313" key="6">
    <source>
        <dbReference type="EMBL" id="TGX52571.1"/>
    </source>
</evidence>
<keyword evidence="4" id="KW-0676">Redox-active center</keyword>
<dbReference type="Pfam" id="PF18312">
    <property type="entry name" value="ScsC_N"/>
    <property type="match status" value="1"/>
</dbReference>
<dbReference type="EMBL" id="SRXT01000005">
    <property type="protein sequence ID" value="TGX52571.1"/>
    <property type="molecule type" value="Genomic_DNA"/>
</dbReference>
<evidence type="ECO:0000256" key="1">
    <source>
        <dbReference type="ARBA" id="ARBA00022729"/>
    </source>
</evidence>
<dbReference type="Pfam" id="PF01323">
    <property type="entry name" value="DSBA"/>
    <property type="match status" value="1"/>
</dbReference>
<dbReference type="InterPro" id="IPR013766">
    <property type="entry name" value="Thioredoxin_domain"/>
</dbReference>